<dbReference type="WBParaSite" id="HCON_00078950-00001">
    <property type="protein sequence ID" value="HCON_00078950-00001"/>
    <property type="gene ID" value="HCON_00078950"/>
</dbReference>
<organism evidence="2 3">
    <name type="scientific">Haemonchus contortus</name>
    <name type="common">Barber pole worm</name>
    <dbReference type="NCBI Taxonomy" id="6289"/>
    <lineage>
        <taxon>Eukaryota</taxon>
        <taxon>Metazoa</taxon>
        <taxon>Ecdysozoa</taxon>
        <taxon>Nematoda</taxon>
        <taxon>Chromadorea</taxon>
        <taxon>Rhabditida</taxon>
        <taxon>Rhabditina</taxon>
        <taxon>Rhabditomorpha</taxon>
        <taxon>Strongyloidea</taxon>
        <taxon>Trichostrongylidae</taxon>
        <taxon>Haemonchus</taxon>
    </lineage>
</organism>
<dbReference type="PANTHER" id="PTHR19446">
    <property type="entry name" value="REVERSE TRANSCRIPTASES"/>
    <property type="match status" value="1"/>
</dbReference>
<dbReference type="Proteomes" id="UP000025227">
    <property type="component" value="Unplaced"/>
</dbReference>
<proteinExistence type="predicted"/>
<protein>
    <submittedName>
        <fullName evidence="3">Reverse transcriptase domain-containing protein</fullName>
    </submittedName>
</protein>
<dbReference type="OMA" id="FRAXELL"/>
<evidence type="ECO:0000313" key="2">
    <source>
        <dbReference type="Proteomes" id="UP000025227"/>
    </source>
</evidence>
<reference evidence="3" key="1">
    <citation type="submission" date="2020-12" db="UniProtKB">
        <authorList>
            <consortium name="WormBaseParasite"/>
        </authorList>
    </citation>
    <scope>IDENTIFICATION</scope>
    <source>
        <strain evidence="3">MHco3</strain>
    </source>
</reference>
<evidence type="ECO:0000259" key="1">
    <source>
        <dbReference type="Pfam" id="PF00078"/>
    </source>
</evidence>
<dbReference type="AlphaFoldDB" id="A0A7I4YC14"/>
<keyword evidence="2" id="KW-1185">Reference proteome</keyword>
<evidence type="ECO:0000313" key="3">
    <source>
        <dbReference type="WBParaSite" id="HCON_00078950-00001"/>
    </source>
</evidence>
<dbReference type="InterPro" id="IPR000477">
    <property type="entry name" value="RT_dom"/>
</dbReference>
<dbReference type="OrthoDB" id="5847305at2759"/>
<feature type="domain" description="Reverse transcriptase" evidence="1">
    <location>
        <begin position="59"/>
        <end position="169"/>
    </location>
</feature>
<dbReference type="Pfam" id="PF00078">
    <property type="entry name" value="RVT_1"/>
    <property type="match status" value="1"/>
</dbReference>
<name>A0A7I4YC14_HAECO</name>
<accession>A0A7I4YC14</accession>
<sequence length="194" mass="22491">MKMMKSGKTSSPDDSAADLWKSQCWNPAEWLTDFFNQVVTEKKVPESWQQSTTIPTWRKKGCPGNCACYRPNRLLSHSILKIFERIADSRIRDIVELTTNQCGFVSGCSAIDAIHASCFLLEKHREKRRPVHLAFLDLENALERVPCDVIWYALQQHSVPEELTEWVCIIYTSPKSRSEYTRALRYPHYFLMSS</sequence>